<keyword evidence="3" id="KW-1185">Reference proteome</keyword>
<name>A0A1R3VI55_9HYPH</name>
<feature type="region of interest" description="Disordered" evidence="1">
    <location>
        <begin position="97"/>
        <end position="122"/>
    </location>
</feature>
<feature type="region of interest" description="Disordered" evidence="1">
    <location>
        <begin position="24"/>
        <end position="45"/>
    </location>
</feature>
<dbReference type="STRING" id="1631249.BQ8794_70526"/>
<dbReference type="AlphaFoldDB" id="A0A1R3VI55"/>
<reference evidence="3" key="1">
    <citation type="submission" date="2017-01" db="EMBL/GenBank/DDBJ databases">
        <authorList>
            <person name="Brunel B."/>
        </authorList>
    </citation>
    <scope>NUCLEOTIDE SEQUENCE [LARGE SCALE GENOMIC DNA]</scope>
</reference>
<dbReference type="Proteomes" id="UP000188388">
    <property type="component" value="Unassembled WGS sequence"/>
</dbReference>
<evidence type="ECO:0000313" key="2">
    <source>
        <dbReference type="EMBL" id="SIT59596.1"/>
    </source>
</evidence>
<organism evidence="2 3">
    <name type="scientific">Mesorhizobium prunaredense</name>
    <dbReference type="NCBI Taxonomy" id="1631249"/>
    <lineage>
        <taxon>Bacteria</taxon>
        <taxon>Pseudomonadati</taxon>
        <taxon>Pseudomonadota</taxon>
        <taxon>Alphaproteobacteria</taxon>
        <taxon>Hyphomicrobiales</taxon>
        <taxon>Phyllobacteriaceae</taxon>
        <taxon>Mesorhizobium</taxon>
    </lineage>
</organism>
<accession>A0A1R3VI55</accession>
<evidence type="ECO:0000256" key="1">
    <source>
        <dbReference type="SAM" id="MobiDB-lite"/>
    </source>
</evidence>
<dbReference type="EMBL" id="FTPD01000067">
    <property type="protein sequence ID" value="SIT59596.1"/>
    <property type="molecule type" value="Genomic_DNA"/>
</dbReference>
<proteinExistence type="predicted"/>
<sequence length="143" mass="15889">MPRWSIRLPRTPPQVRSSRWVREVPRSPTRWADRPMPPTSSRVRASTTLSAQITWNLRATSLGAITDISIGDEFARTAHHGLWQVRSRAYEYLQAQSPSCSDPADGKRDIAENGGTSSFSQPSEFACHSAVCLPALVPQAMTR</sequence>
<protein>
    <submittedName>
        <fullName evidence="2">Uncharacterized protein</fullName>
    </submittedName>
</protein>
<evidence type="ECO:0000313" key="3">
    <source>
        <dbReference type="Proteomes" id="UP000188388"/>
    </source>
</evidence>
<gene>
    <name evidence="2" type="ORF">BQ8794_70526</name>
</gene>